<sequence length="101" mass="11474">MEYLLITISIVIIIYRIIKNRITLKELTKSQILGIGLSYLLATLIGFILIYYGGNWIVGLISNNILKYIVFLIIVLIVLDISVMILNKLLLKITKGILPKE</sequence>
<evidence type="ECO:0000313" key="2">
    <source>
        <dbReference type="EMBL" id="MBD8025316.1"/>
    </source>
</evidence>
<keyword evidence="1" id="KW-1133">Transmembrane helix</keyword>
<keyword evidence="3" id="KW-1185">Reference proteome</keyword>
<evidence type="ECO:0000313" key="3">
    <source>
        <dbReference type="Proteomes" id="UP000640930"/>
    </source>
</evidence>
<feature type="transmembrane region" description="Helical" evidence="1">
    <location>
        <begin position="34"/>
        <end position="53"/>
    </location>
</feature>
<accession>A0ABR8X8T2</accession>
<keyword evidence="1" id="KW-0812">Transmembrane</keyword>
<proteinExistence type="predicted"/>
<keyword evidence="1" id="KW-0472">Membrane</keyword>
<organism evidence="2 3">
    <name type="scientific">Ureibacillus galli</name>
    <dbReference type="NCBI Taxonomy" id="2762222"/>
    <lineage>
        <taxon>Bacteria</taxon>
        <taxon>Bacillati</taxon>
        <taxon>Bacillota</taxon>
        <taxon>Bacilli</taxon>
        <taxon>Bacillales</taxon>
        <taxon>Caryophanaceae</taxon>
        <taxon>Ureibacillus</taxon>
    </lineage>
</organism>
<feature type="transmembrane region" description="Helical" evidence="1">
    <location>
        <begin position="6"/>
        <end position="22"/>
    </location>
</feature>
<dbReference type="RefSeq" id="WP_191705868.1">
    <property type="nucleotide sequence ID" value="NZ_JACSQA010000001.1"/>
</dbReference>
<protein>
    <submittedName>
        <fullName evidence="2">Uncharacterized protein</fullName>
    </submittedName>
</protein>
<gene>
    <name evidence="2" type="ORF">H9636_01475</name>
</gene>
<evidence type="ECO:0000256" key="1">
    <source>
        <dbReference type="SAM" id="Phobius"/>
    </source>
</evidence>
<feature type="transmembrane region" description="Helical" evidence="1">
    <location>
        <begin position="65"/>
        <end position="86"/>
    </location>
</feature>
<comment type="caution">
    <text evidence="2">The sequence shown here is derived from an EMBL/GenBank/DDBJ whole genome shotgun (WGS) entry which is preliminary data.</text>
</comment>
<reference evidence="2 3" key="1">
    <citation type="submission" date="2020-08" db="EMBL/GenBank/DDBJ databases">
        <title>A Genomic Blueprint of the Chicken Gut Microbiome.</title>
        <authorList>
            <person name="Gilroy R."/>
            <person name="Ravi A."/>
            <person name="Getino M."/>
            <person name="Pursley I."/>
            <person name="Horton D.L."/>
            <person name="Alikhan N.-F."/>
            <person name="Baker D."/>
            <person name="Gharbi K."/>
            <person name="Hall N."/>
            <person name="Watson M."/>
            <person name="Adriaenssens E.M."/>
            <person name="Foster-Nyarko E."/>
            <person name="Jarju S."/>
            <person name="Secka A."/>
            <person name="Antonio M."/>
            <person name="Oren A."/>
            <person name="Chaudhuri R."/>
            <person name="La Ragione R.M."/>
            <person name="Hildebrand F."/>
            <person name="Pallen M.J."/>
        </authorList>
    </citation>
    <scope>NUCLEOTIDE SEQUENCE [LARGE SCALE GENOMIC DNA]</scope>
    <source>
        <strain evidence="2 3">Re31</strain>
    </source>
</reference>
<dbReference type="Proteomes" id="UP000640930">
    <property type="component" value="Unassembled WGS sequence"/>
</dbReference>
<name>A0ABR8X8T2_9BACL</name>
<dbReference type="EMBL" id="JACSQA010000001">
    <property type="protein sequence ID" value="MBD8025316.1"/>
    <property type="molecule type" value="Genomic_DNA"/>
</dbReference>